<dbReference type="PANTHER" id="PTHR11571:SF252">
    <property type="entry name" value="GLUTATHIONE S-TRANSFERASE"/>
    <property type="match status" value="1"/>
</dbReference>
<dbReference type="InterPro" id="IPR004046">
    <property type="entry name" value="GST_C"/>
</dbReference>
<dbReference type="Pfam" id="PF14497">
    <property type="entry name" value="GST_C_3"/>
    <property type="match status" value="1"/>
</dbReference>
<evidence type="ECO:0000259" key="2">
    <source>
        <dbReference type="PROSITE" id="PS50405"/>
    </source>
</evidence>
<dbReference type="PROSITE" id="PS50404">
    <property type="entry name" value="GST_NTER"/>
    <property type="match status" value="1"/>
</dbReference>
<dbReference type="SUPFAM" id="SSF47616">
    <property type="entry name" value="GST C-terminal domain-like"/>
    <property type="match status" value="1"/>
</dbReference>
<keyword evidence="3" id="KW-0808">Transferase</keyword>
<dbReference type="InterPro" id="IPR004045">
    <property type="entry name" value="Glutathione_S-Trfase_N"/>
</dbReference>
<dbReference type="PROSITE" id="PS50405">
    <property type="entry name" value="GST_CTER"/>
    <property type="match status" value="1"/>
</dbReference>
<dbReference type="InterPro" id="IPR036282">
    <property type="entry name" value="Glutathione-S-Trfase_C_sf"/>
</dbReference>
<dbReference type="GO" id="GO:0004364">
    <property type="term" value="F:glutathione transferase activity"/>
    <property type="evidence" value="ECO:0007669"/>
    <property type="project" value="TreeGrafter"/>
</dbReference>
<dbReference type="PANTHER" id="PTHR11571">
    <property type="entry name" value="GLUTATHIONE S-TRANSFERASE"/>
    <property type="match status" value="1"/>
</dbReference>
<protein>
    <submittedName>
        <fullName evidence="3">Glutathione s-transferase-like protein</fullName>
    </submittedName>
</protein>
<organism evidence="3 4">
    <name type="scientific">Chrysochromulina tobinii</name>
    <dbReference type="NCBI Taxonomy" id="1460289"/>
    <lineage>
        <taxon>Eukaryota</taxon>
        <taxon>Haptista</taxon>
        <taxon>Haptophyta</taxon>
        <taxon>Prymnesiophyceae</taxon>
        <taxon>Prymnesiales</taxon>
        <taxon>Chrysochromulinaceae</taxon>
        <taxon>Chrysochromulina</taxon>
    </lineage>
</organism>
<dbReference type="OrthoDB" id="420389at2759"/>
<sequence length="219" mass="23993">MNCVPSLLRSCVPMPRPIFTYFDFGGRAFAVRAALFKALGKDGWEDERIDGPTFARRKAAGELPLGALPMITLPDGLKVSQSTALARWAGRQSTLYPTDPTAALIVDFVMETANEILGKSPTSKDPDEKKKAREEYSQSGFMFRAMSALEARYDDASGFCTGSLTIADLVLYGVVDMVLTGNFDYVPPSYMDGYPKLLAMHAAVKSDPLVVAYFAEYKD</sequence>
<evidence type="ECO:0000259" key="1">
    <source>
        <dbReference type="PROSITE" id="PS50404"/>
    </source>
</evidence>
<keyword evidence="4" id="KW-1185">Reference proteome</keyword>
<proteinExistence type="predicted"/>
<evidence type="ECO:0000313" key="4">
    <source>
        <dbReference type="Proteomes" id="UP000037460"/>
    </source>
</evidence>
<dbReference type="EMBL" id="JWZX01003310">
    <property type="protein sequence ID" value="KOO22099.1"/>
    <property type="molecule type" value="Genomic_DNA"/>
</dbReference>
<dbReference type="InterPro" id="IPR050213">
    <property type="entry name" value="GST_superfamily"/>
</dbReference>
<dbReference type="Proteomes" id="UP000037460">
    <property type="component" value="Unassembled WGS sequence"/>
</dbReference>
<name>A0A0M0J662_9EUKA</name>
<gene>
    <name evidence="3" type="ORF">Ctob_000988</name>
</gene>
<dbReference type="GO" id="GO:0006749">
    <property type="term" value="P:glutathione metabolic process"/>
    <property type="evidence" value="ECO:0007669"/>
    <property type="project" value="TreeGrafter"/>
</dbReference>
<feature type="domain" description="GST N-terminal" evidence="1">
    <location>
        <begin position="17"/>
        <end position="97"/>
    </location>
</feature>
<dbReference type="Gene3D" id="3.40.30.10">
    <property type="entry name" value="Glutaredoxin"/>
    <property type="match status" value="1"/>
</dbReference>
<dbReference type="AlphaFoldDB" id="A0A0M0J662"/>
<reference evidence="4" key="1">
    <citation type="journal article" date="2015" name="PLoS Genet.">
        <title>Genome Sequence and Transcriptome Analyses of Chrysochromulina tobin: Metabolic Tools for Enhanced Algal Fitness in the Prominent Order Prymnesiales (Haptophyceae).</title>
        <authorList>
            <person name="Hovde B.T."/>
            <person name="Deodato C.R."/>
            <person name="Hunsperger H.M."/>
            <person name="Ryken S.A."/>
            <person name="Yost W."/>
            <person name="Jha R.K."/>
            <person name="Patterson J."/>
            <person name="Monnat R.J. Jr."/>
            <person name="Barlow S.B."/>
            <person name="Starkenburg S.R."/>
            <person name="Cattolico R.A."/>
        </authorList>
    </citation>
    <scope>NUCLEOTIDE SEQUENCE</scope>
    <source>
        <strain evidence="4">CCMP291</strain>
    </source>
</reference>
<accession>A0A0M0J662</accession>
<dbReference type="InterPro" id="IPR010987">
    <property type="entry name" value="Glutathione-S-Trfase_C-like"/>
</dbReference>
<comment type="caution">
    <text evidence="3">The sequence shown here is derived from an EMBL/GenBank/DDBJ whole genome shotgun (WGS) entry which is preliminary data.</text>
</comment>
<evidence type="ECO:0000313" key="3">
    <source>
        <dbReference type="EMBL" id="KOO22099.1"/>
    </source>
</evidence>
<feature type="domain" description="GST C-terminal" evidence="2">
    <location>
        <begin position="99"/>
        <end position="219"/>
    </location>
</feature>
<dbReference type="Gene3D" id="1.20.1050.10">
    <property type="match status" value="1"/>
</dbReference>